<gene>
    <name evidence="4" type="ORF">HCR_18830</name>
</gene>
<proteinExistence type="inferred from homology"/>
<sequence>MRIIGTNFMGHDSALFFIDTQKREIFAMSTERVTRIKHDSKDVSLILEKYRFENVDYVCQGYGNFEEKVRSDLGAEKVAALIQKKAYCDLIQPKYIADLFPDAKTKYLAYLNAFIKHPMKTLKDLDRIKPDFKERFVEEHRGKSDREIVEGYMREVFESHGVSPKAIEFYDHHLSHAAGAYFFSPFAYAKRCISLTLDGWGDGYFGKAFIFDGNTYELIARSPIREVDHEGIDINPTHDLTSIGILYGNFTEALGLRRYSDEGKVEALAAFGKRDEKMYREMMDATIISADGMDYDPAAIKPYYDRKFLAAKVEEVGKENFSATIQSYLEDAVVEYLRLLGERYEDIDTLCLSGGVAANIIMNLNIYERTKFKKLYIFPPMGDEGVAVGAALLKALEIGEDISWVNEYYMPYFGNRLTKEEIEKSIELFSDRVETKYIGDEWYLEAAQSVAEKRIVAVVHGRMEFGPRALGNRSILANPTDPQIKDRINLTVKRRPKYQPFCPSILEEERERLFESSFPHKHMAIGFRVKKEYHDKIPSAIHVDGTARPQFVEEADNPNYYKLLKRVKELTGFGVVINTSFNLHGRTIVHTAEDALLDFIDCNIDELYIEGYRVKRR</sequence>
<dbReference type="PANTHER" id="PTHR34847">
    <property type="entry name" value="NODULATION PROTEIN U"/>
    <property type="match status" value="1"/>
</dbReference>
<dbReference type="CDD" id="cd24100">
    <property type="entry name" value="ASKHA_NBD_MJ1051-like_N"/>
    <property type="match status" value="1"/>
</dbReference>
<dbReference type="SUPFAM" id="SSF53067">
    <property type="entry name" value="Actin-like ATPase domain"/>
    <property type="match status" value="1"/>
</dbReference>
<dbReference type="InterPro" id="IPR038152">
    <property type="entry name" value="Carbam_trans_C_sf"/>
</dbReference>
<organism evidence="4 5">
    <name type="scientific">Hydrogenimonas cancrithermarum</name>
    <dbReference type="NCBI Taxonomy" id="2993563"/>
    <lineage>
        <taxon>Bacteria</taxon>
        <taxon>Pseudomonadati</taxon>
        <taxon>Campylobacterota</taxon>
        <taxon>Epsilonproteobacteria</taxon>
        <taxon>Campylobacterales</taxon>
        <taxon>Hydrogenimonadaceae</taxon>
        <taxon>Hydrogenimonas</taxon>
    </lineage>
</organism>
<feature type="domain" description="Carbamoyltransferase C-terminal" evidence="3">
    <location>
        <begin position="447"/>
        <end position="615"/>
    </location>
</feature>
<dbReference type="InterPro" id="IPR003696">
    <property type="entry name" value="Carbtransf_dom"/>
</dbReference>
<keyword evidence="5" id="KW-1185">Reference proteome</keyword>
<dbReference type="Proteomes" id="UP001321445">
    <property type="component" value="Chromosome"/>
</dbReference>
<dbReference type="PANTHER" id="PTHR34847:SF1">
    <property type="entry name" value="NODULATION PROTEIN U"/>
    <property type="match status" value="1"/>
</dbReference>
<protein>
    <recommendedName>
        <fullName evidence="6">Carbamoyltransferase</fullName>
    </recommendedName>
</protein>
<evidence type="ECO:0000259" key="3">
    <source>
        <dbReference type="Pfam" id="PF16861"/>
    </source>
</evidence>
<evidence type="ECO:0000259" key="2">
    <source>
        <dbReference type="Pfam" id="PF02543"/>
    </source>
</evidence>
<dbReference type="Pfam" id="PF16861">
    <property type="entry name" value="Carbam_trans_C"/>
    <property type="match status" value="1"/>
</dbReference>
<dbReference type="InterPro" id="IPR051338">
    <property type="entry name" value="NodU/CmcH_Carbamoyltrnsfr"/>
</dbReference>
<feature type="domain" description="Carbamoyltransferase" evidence="2">
    <location>
        <begin position="2"/>
        <end position="392"/>
    </location>
</feature>
<dbReference type="Gene3D" id="3.90.870.20">
    <property type="entry name" value="Carbamoyltransferase, C-terminal domain"/>
    <property type="match status" value="1"/>
</dbReference>
<dbReference type="RefSeq" id="WP_286336519.1">
    <property type="nucleotide sequence ID" value="NZ_AP027370.1"/>
</dbReference>
<dbReference type="Gene3D" id="3.30.420.40">
    <property type="match status" value="1"/>
</dbReference>
<evidence type="ECO:0008006" key="6">
    <source>
        <dbReference type="Google" id="ProtNLM"/>
    </source>
</evidence>
<dbReference type="EMBL" id="AP027370">
    <property type="protein sequence ID" value="BDY13571.1"/>
    <property type="molecule type" value="Genomic_DNA"/>
</dbReference>
<accession>A0ABN6WWQ5</accession>
<name>A0ABN6WWQ5_9BACT</name>
<evidence type="ECO:0000256" key="1">
    <source>
        <dbReference type="ARBA" id="ARBA00006129"/>
    </source>
</evidence>
<reference evidence="4 5" key="1">
    <citation type="submission" date="2023-03" db="EMBL/GenBank/DDBJ databases">
        <title>Description of Hydrogenimonas sp. ISO32.</title>
        <authorList>
            <person name="Mino S."/>
            <person name="Fukazawa S."/>
            <person name="Sawabe T."/>
        </authorList>
    </citation>
    <scope>NUCLEOTIDE SEQUENCE [LARGE SCALE GENOMIC DNA]</scope>
    <source>
        <strain evidence="4 5">ISO32</strain>
    </source>
</reference>
<dbReference type="InterPro" id="IPR043129">
    <property type="entry name" value="ATPase_NBD"/>
</dbReference>
<dbReference type="InterPro" id="IPR031730">
    <property type="entry name" value="Carbam_trans_C"/>
</dbReference>
<dbReference type="Pfam" id="PF02543">
    <property type="entry name" value="Carbam_trans_N"/>
    <property type="match status" value="1"/>
</dbReference>
<evidence type="ECO:0000313" key="5">
    <source>
        <dbReference type="Proteomes" id="UP001321445"/>
    </source>
</evidence>
<evidence type="ECO:0000313" key="4">
    <source>
        <dbReference type="EMBL" id="BDY13571.1"/>
    </source>
</evidence>
<comment type="similarity">
    <text evidence="1">Belongs to the NodU/CmcH family.</text>
</comment>